<dbReference type="RefSeq" id="WP_192750637.1">
    <property type="nucleotide sequence ID" value="NZ_BAABJL010000147.1"/>
</dbReference>
<dbReference type="InterPro" id="IPR041581">
    <property type="entry name" value="Glyoxalase_6"/>
</dbReference>
<proteinExistence type="predicted"/>
<gene>
    <name evidence="2" type="ORF">HEB94_003371</name>
</gene>
<organism evidence="2 3">
    <name type="scientific">Actinopolymorpha pittospori</name>
    <dbReference type="NCBI Taxonomy" id="648752"/>
    <lineage>
        <taxon>Bacteria</taxon>
        <taxon>Bacillati</taxon>
        <taxon>Actinomycetota</taxon>
        <taxon>Actinomycetes</taxon>
        <taxon>Propionibacteriales</taxon>
        <taxon>Actinopolymorphaceae</taxon>
        <taxon>Actinopolymorpha</taxon>
    </lineage>
</organism>
<dbReference type="EMBL" id="JADBEM010000001">
    <property type="protein sequence ID" value="MBE1606523.1"/>
    <property type="molecule type" value="Genomic_DNA"/>
</dbReference>
<evidence type="ECO:0000313" key="2">
    <source>
        <dbReference type="EMBL" id="MBE1606523.1"/>
    </source>
</evidence>
<dbReference type="Proteomes" id="UP000638648">
    <property type="component" value="Unassembled WGS sequence"/>
</dbReference>
<dbReference type="Gene3D" id="3.10.180.10">
    <property type="entry name" value="2,3-Dihydroxybiphenyl 1,2-Dioxygenase, domain 1"/>
    <property type="match status" value="1"/>
</dbReference>
<accession>A0A927MXF8</accession>
<evidence type="ECO:0000259" key="1">
    <source>
        <dbReference type="Pfam" id="PF18029"/>
    </source>
</evidence>
<feature type="domain" description="Glyoxalase-like" evidence="1">
    <location>
        <begin position="7"/>
        <end position="105"/>
    </location>
</feature>
<dbReference type="Pfam" id="PF18029">
    <property type="entry name" value="Glyoxalase_6"/>
    <property type="match status" value="1"/>
</dbReference>
<keyword evidence="2" id="KW-0456">Lyase</keyword>
<dbReference type="PANTHER" id="PTHR35908">
    <property type="entry name" value="HYPOTHETICAL FUSION PROTEIN"/>
    <property type="match status" value="1"/>
</dbReference>
<dbReference type="SUPFAM" id="SSF54593">
    <property type="entry name" value="Glyoxalase/Bleomycin resistance protein/Dihydroxybiphenyl dioxygenase"/>
    <property type="match status" value="1"/>
</dbReference>
<dbReference type="AlphaFoldDB" id="A0A927MXF8"/>
<name>A0A927MXF8_9ACTN</name>
<dbReference type="PANTHER" id="PTHR35908:SF1">
    <property type="entry name" value="CONSERVED PROTEIN"/>
    <property type="match status" value="1"/>
</dbReference>
<dbReference type="InterPro" id="IPR029068">
    <property type="entry name" value="Glyas_Bleomycin-R_OHBP_Dase"/>
</dbReference>
<protein>
    <submittedName>
        <fullName evidence="2">Catechol 2,3-dioxygenase-like lactoylglutathione lyase family enzyme</fullName>
    </submittedName>
</protein>
<comment type="caution">
    <text evidence="2">The sequence shown here is derived from an EMBL/GenBank/DDBJ whole genome shotgun (WGS) entry which is preliminary data.</text>
</comment>
<dbReference type="GO" id="GO:0016829">
    <property type="term" value="F:lyase activity"/>
    <property type="evidence" value="ECO:0007669"/>
    <property type="project" value="UniProtKB-KW"/>
</dbReference>
<evidence type="ECO:0000313" key="3">
    <source>
        <dbReference type="Proteomes" id="UP000638648"/>
    </source>
</evidence>
<dbReference type="CDD" id="cd06587">
    <property type="entry name" value="VOC"/>
    <property type="match status" value="1"/>
</dbReference>
<keyword evidence="3" id="KW-1185">Reference proteome</keyword>
<sequence>MVTLGSTVLNVSDINRAAEFWKKALGYVAPGDPAFLRPASGEGPRLHLDEGDRTHLDLWVEGEEALRTEVERLVSLGARRVDWPLPDDAAHVVLADTEGNLFCVCDVSG</sequence>
<reference evidence="2" key="1">
    <citation type="submission" date="2020-10" db="EMBL/GenBank/DDBJ databases">
        <title>Sequencing the genomes of 1000 actinobacteria strains.</title>
        <authorList>
            <person name="Klenk H.-P."/>
        </authorList>
    </citation>
    <scope>NUCLEOTIDE SEQUENCE</scope>
    <source>
        <strain evidence="2">DSM 45354</strain>
    </source>
</reference>